<accession>A0A6G1LMX3</accession>
<name>A0A6G1LMX3_9PEZI</name>
<reference evidence="2" key="1">
    <citation type="journal article" date="2020" name="Stud. Mycol.">
        <title>101 Dothideomycetes genomes: a test case for predicting lifestyles and emergence of pathogens.</title>
        <authorList>
            <person name="Haridas S."/>
            <person name="Albert R."/>
            <person name="Binder M."/>
            <person name="Bloem J."/>
            <person name="Labutti K."/>
            <person name="Salamov A."/>
            <person name="Andreopoulos B."/>
            <person name="Baker S."/>
            <person name="Barry K."/>
            <person name="Bills G."/>
            <person name="Bluhm B."/>
            <person name="Cannon C."/>
            <person name="Castanera R."/>
            <person name="Culley D."/>
            <person name="Daum C."/>
            <person name="Ezra D."/>
            <person name="Gonzalez J."/>
            <person name="Henrissat B."/>
            <person name="Kuo A."/>
            <person name="Liang C."/>
            <person name="Lipzen A."/>
            <person name="Lutzoni F."/>
            <person name="Magnuson J."/>
            <person name="Mondo S."/>
            <person name="Nolan M."/>
            <person name="Ohm R."/>
            <person name="Pangilinan J."/>
            <person name="Park H.-J."/>
            <person name="Ramirez L."/>
            <person name="Alfaro M."/>
            <person name="Sun H."/>
            <person name="Tritt A."/>
            <person name="Yoshinaga Y."/>
            <person name="Zwiers L.-H."/>
            <person name="Turgeon B."/>
            <person name="Goodwin S."/>
            <person name="Spatafora J."/>
            <person name="Crous P."/>
            <person name="Grigoriev I."/>
        </authorList>
    </citation>
    <scope>NUCLEOTIDE SEQUENCE</scope>
    <source>
        <strain evidence="2">CBS 116005</strain>
    </source>
</reference>
<evidence type="ECO:0000313" key="3">
    <source>
        <dbReference type="Proteomes" id="UP000799436"/>
    </source>
</evidence>
<gene>
    <name evidence="2" type="ORF">EJ03DRAFT_304293</name>
</gene>
<protein>
    <recommendedName>
        <fullName evidence="4">Apple domain-containing protein</fullName>
    </recommendedName>
</protein>
<evidence type="ECO:0000256" key="1">
    <source>
        <dbReference type="SAM" id="SignalP"/>
    </source>
</evidence>
<dbReference type="PANTHER" id="PTHR36578">
    <property type="entry name" value="CHROMOSOME 15, WHOLE GENOME SHOTGUN SEQUENCE"/>
    <property type="match status" value="1"/>
</dbReference>
<evidence type="ECO:0000313" key="2">
    <source>
        <dbReference type="EMBL" id="KAF2773778.1"/>
    </source>
</evidence>
<feature type="chain" id="PRO_5026217763" description="Apple domain-containing protein" evidence="1">
    <location>
        <begin position="19"/>
        <end position="292"/>
    </location>
</feature>
<sequence>MQRYTPFTLLLWSLTATAMSSLKRDNSHCSVQPSSDDTADAFLANTILSDAATGAIAPEGYVSEFINLQAAVSATSLPYLTFTTLSSYDVASCAKFCHSTTGCKSFNIYFERDPRMAPTTTCSNPSSRAIIKCALFAKPSTKSSATNTGQYQLDFHLVIAGSNAYNALPPVPGYSAPLYLNTRTIHAPLDCKGHNTYMGHQVFENHGAFDPNLCAQACADKTAYNLAHPDASGHSQMCRFFNTYVVPYGGKQAAQWCALYNVSWTAEQASVAQGVSSSYAYAQSSGGPATCM</sequence>
<dbReference type="EMBL" id="ML995809">
    <property type="protein sequence ID" value="KAF2773778.1"/>
    <property type="molecule type" value="Genomic_DNA"/>
</dbReference>
<feature type="signal peptide" evidence="1">
    <location>
        <begin position="1"/>
        <end position="18"/>
    </location>
</feature>
<proteinExistence type="predicted"/>
<dbReference type="AlphaFoldDB" id="A0A6G1LMX3"/>
<organism evidence="2 3">
    <name type="scientific">Teratosphaeria nubilosa</name>
    <dbReference type="NCBI Taxonomy" id="161662"/>
    <lineage>
        <taxon>Eukaryota</taxon>
        <taxon>Fungi</taxon>
        <taxon>Dikarya</taxon>
        <taxon>Ascomycota</taxon>
        <taxon>Pezizomycotina</taxon>
        <taxon>Dothideomycetes</taxon>
        <taxon>Dothideomycetidae</taxon>
        <taxon>Mycosphaerellales</taxon>
        <taxon>Teratosphaeriaceae</taxon>
        <taxon>Teratosphaeria</taxon>
    </lineage>
</organism>
<dbReference type="Proteomes" id="UP000799436">
    <property type="component" value="Unassembled WGS sequence"/>
</dbReference>
<dbReference type="OrthoDB" id="271448at2759"/>
<dbReference type="PANTHER" id="PTHR36578:SF1">
    <property type="entry name" value="APPLE DOMAIN-CONTAINING PROTEIN"/>
    <property type="match status" value="1"/>
</dbReference>
<keyword evidence="1" id="KW-0732">Signal</keyword>
<keyword evidence="3" id="KW-1185">Reference proteome</keyword>
<evidence type="ECO:0008006" key="4">
    <source>
        <dbReference type="Google" id="ProtNLM"/>
    </source>
</evidence>